<dbReference type="InterPro" id="IPR029063">
    <property type="entry name" value="SAM-dependent_MTases_sf"/>
</dbReference>
<proteinExistence type="predicted"/>
<dbReference type="Gene3D" id="3.40.50.150">
    <property type="entry name" value="Vaccinia Virus protein VP39"/>
    <property type="match status" value="1"/>
</dbReference>
<evidence type="ECO:0000313" key="2">
    <source>
        <dbReference type="EMBL" id="KKU32476.1"/>
    </source>
</evidence>
<dbReference type="GO" id="GO:0016423">
    <property type="term" value="F:tRNA (guanine) methyltransferase activity"/>
    <property type="evidence" value="ECO:0007669"/>
    <property type="project" value="TreeGrafter"/>
</dbReference>
<evidence type="ECO:0000259" key="1">
    <source>
        <dbReference type="Pfam" id="PF01170"/>
    </source>
</evidence>
<organism evidence="2 3">
    <name type="scientific">Candidatus Uhrbacteria bacterium GW2011_GWF2_46_218</name>
    <dbReference type="NCBI Taxonomy" id="1619001"/>
    <lineage>
        <taxon>Bacteria</taxon>
        <taxon>Candidatus Uhriibacteriota</taxon>
    </lineage>
</organism>
<gene>
    <name evidence="2" type="ORF">UX45_C0016G0012</name>
</gene>
<reference evidence="2 3" key="1">
    <citation type="journal article" date="2015" name="Nature">
        <title>rRNA introns, odd ribosomes, and small enigmatic genomes across a large radiation of phyla.</title>
        <authorList>
            <person name="Brown C.T."/>
            <person name="Hug L.A."/>
            <person name="Thomas B.C."/>
            <person name="Sharon I."/>
            <person name="Castelle C.J."/>
            <person name="Singh A."/>
            <person name="Wilkins M.J."/>
            <person name="Williams K.H."/>
            <person name="Banfield J.F."/>
        </authorList>
    </citation>
    <scope>NUCLEOTIDE SEQUENCE [LARGE SCALE GENOMIC DNA]</scope>
</reference>
<dbReference type="EMBL" id="LCMG01000016">
    <property type="protein sequence ID" value="KKU32476.1"/>
    <property type="molecule type" value="Genomic_DNA"/>
</dbReference>
<dbReference type="SUPFAM" id="SSF53335">
    <property type="entry name" value="S-adenosyl-L-methionine-dependent methyltransferases"/>
    <property type="match status" value="1"/>
</dbReference>
<name>A0A0G1PI85_9BACT</name>
<accession>A0A0G1PI85</accession>
<protein>
    <submittedName>
        <fullName evidence="2">Putative DNA methylase</fullName>
    </submittedName>
</protein>
<dbReference type="PANTHER" id="PTHR14911">
    <property type="entry name" value="THUMP DOMAIN-CONTAINING"/>
    <property type="match status" value="1"/>
</dbReference>
<dbReference type="AlphaFoldDB" id="A0A0G1PI85"/>
<dbReference type="Proteomes" id="UP000034705">
    <property type="component" value="Unassembled WGS sequence"/>
</dbReference>
<keyword evidence="2" id="KW-0808">Transferase</keyword>
<dbReference type="PANTHER" id="PTHR14911:SF13">
    <property type="entry name" value="TRNA (GUANINE(6)-N2)-METHYLTRANSFERASE THUMP3"/>
    <property type="match status" value="1"/>
</dbReference>
<dbReference type="InterPro" id="IPR000241">
    <property type="entry name" value="RlmKL-like_Mtase"/>
</dbReference>
<comment type="caution">
    <text evidence="2">The sequence shown here is derived from an EMBL/GenBank/DDBJ whole genome shotgun (WGS) entry which is preliminary data.</text>
</comment>
<dbReference type="CDD" id="cd02440">
    <property type="entry name" value="AdoMet_MTases"/>
    <property type="match status" value="1"/>
</dbReference>
<dbReference type="Pfam" id="PF01170">
    <property type="entry name" value="UPF0020"/>
    <property type="match status" value="1"/>
</dbReference>
<sequence length="436" mass="48391">MGTTLAGFGQIKNKCPYPRFFCCFGQGSVQYESPMTFFILGHQPTISVAEISKVLRINLSQAQGNEEVLMIDEDLPHLPNLQSSLGGTIKMGWTIQEMDTWDEEKLADIIVAYASNSFGKDKITFGISLYDLHGKKIYADKMKALERLGLTVKKALKETGRPVRFVSSKEPALSSVIVETNHLLSSGGEFVLFLDGSRILIGQTQSVQDFAAWSDRDYSRPARDAKSGMLPPKLARIMINLAGKDLSKSTLLDPFCGSGTILMEAALMRCHKLIGSDISGKAIQDTKRNITWLSKNYLGQEPNYTLIETSAEDLSKSFKKSVDLIVTETYLGPPQKGRESFSELKQSLVEIEDMLTVSLASLKTLMKKDGVMILACPVYHAREEWMFLPLQKIARSSGWSIRPFSDALEPLSPCGGLVYERPGQKVGREIVEMRPL</sequence>
<keyword evidence="2" id="KW-0489">Methyltransferase</keyword>
<dbReference type="GO" id="GO:0030488">
    <property type="term" value="P:tRNA methylation"/>
    <property type="evidence" value="ECO:0007669"/>
    <property type="project" value="TreeGrafter"/>
</dbReference>
<evidence type="ECO:0000313" key="3">
    <source>
        <dbReference type="Proteomes" id="UP000034705"/>
    </source>
</evidence>
<feature type="domain" description="Ribosomal RNA large subunit methyltransferase K/L-like methyltransferase" evidence="1">
    <location>
        <begin position="224"/>
        <end position="327"/>
    </location>
</feature>